<accession>A0A9W8PTQ7</accession>
<reference evidence="2" key="1">
    <citation type="submission" date="2022-10" db="EMBL/GenBank/DDBJ databases">
        <title>Fusarium specimens isolated from Avocado Roots.</title>
        <authorList>
            <person name="Stajich J."/>
            <person name="Roper C."/>
            <person name="Heimlech-Rivalta G."/>
        </authorList>
    </citation>
    <scope>NUCLEOTIDE SEQUENCE</scope>
    <source>
        <strain evidence="2">CF00143</strain>
    </source>
</reference>
<sequence>MSAVKDPDQAVAFTSDLSDTKEERLEHASKIQAKIARNKSFATKKGKFRLTAVHVATIFILPIDGLRKGGWLSHEDFPNTLLHVEPSEARSYESSGGPDGCGSPSGNRSVYCQRICRTIYETITLRKGATPKEEK</sequence>
<proteinExistence type="predicted"/>
<keyword evidence="3" id="KW-1185">Reference proteome</keyword>
<evidence type="ECO:0000256" key="1">
    <source>
        <dbReference type="SAM" id="MobiDB-lite"/>
    </source>
</evidence>
<gene>
    <name evidence="2" type="ORF">NW766_003967</name>
</gene>
<comment type="caution">
    <text evidence="2">The sequence shown here is derived from an EMBL/GenBank/DDBJ whole genome shotgun (WGS) entry which is preliminary data.</text>
</comment>
<name>A0A9W8PTQ7_9HYPO</name>
<dbReference type="AlphaFoldDB" id="A0A9W8PTQ7"/>
<protein>
    <submittedName>
        <fullName evidence="2">Uncharacterized protein</fullName>
    </submittedName>
</protein>
<organism evidence="2 3">
    <name type="scientific">Fusarium irregulare</name>
    <dbReference type="NCBI Taxonomy" id="2494466"/>
    <lineage>
        <taxon>Eukaryota</taxon>
        <taxon>Fungi</taxon>
        <taxon>Dikarya</taxon>
        <taxon>Ascomycota</taxon>
        <taxon>Pezizomycotina</taxon>
        <taxon>Sordariomycetes</taxon>
        <taxon>Hypocreomycetidae</taxon>
        <taxon>Hypocreales</taxon>
        <taxon>Nectriaceae</taxon>
        <taxon>Fusarium</taxon>
        <taxon>Fusarium incarnatum-equiseti species complex</taxon>
    </lineage>
</organism>
<evidence type="ECO:0000313" key="3">
    <source>
        <dbReference type="Proteomes" id="UP001152130"/>
    </source>
</evidence>
<dbReference type="EMBL" id="JAPDHF010000005">
    <property type="protein sequence ID" value="KAJ4017895.1"/>
    <property type="molecule type" value="Genomic_DNA"/>
</dbReference>
<dbReference type="Proteomes" id="UP001152130">
    <property type="component" value="Unassembled WGS sequence"/>
</dbReference>
<feature type="region of interest" description="Disordered" evidence="1">
    <location>
        <begin position="87"/>
        <end position="107"/>
    </location>
</feature>
<evidence type="ECO:0000313" key="2">
    <source>
        <dbReference type="EMBL" id="KAJ4017895.1"/>
    </source>
</evidence>